<accession>A0ABU7J3Q6</accession>
<protein>
    <recommendedName>
        <fullName evidence="4">SbsA Ig-like domain-containing protein</fullName>
    </recommendedName>
</protein>
<dbReference type="RefSeq" id="WP_330128136.1">
    <property type="nucleotide sequence ID" value="NZ_JAUHLI010000005.1"/>
</dbReference>
<gene>
    <name evidence="2" type="ORF">QWY20_06040</name>
</gene>
<feature type="signal peptide" evidence="1">
    <location>
        <begin position="1"/>
        <end position="18"/>
    </location>
</feature>
<sequence length="671" mass="74376">MMKALNFFTFLAVLFLTACGGGDSTPPSGGGQTGGSNDKPPFLIEADYLDAYGAIAVNLPEGMLQLAHYSHTLVHQQVPFGDFQICSNGGGRTLSLNQALPITSGTVFTDTLEDCFVDTLDSILNGEVKLTINQQTSTALGHSYSLELDLSKVVFRDYPELTVLDTVSITLTTEQLLSTIQVQPKHNQVRFRSSDGDVFSLSQFQLTSELDLATALYRVEYQGRIALNHFSRDLAVKVTEPIQGFLGEYPHQGQIELSDSRNNTLQLSANQVVDSELVKVRLNQGPTDLYYWTAFTDGAYWNWPGLYNPGYAQRFRHDNFEFLGLVGSPNFDDFPSMGTLSFLFSRPVSSIESYELNRFFNNWEWGQPSVAAEITIEGALVHIRPSMALTPGKKYTVQSFEATSALGIERYVYLYQQLTVSTAIQAVIRKDQVSVTPGSELALSAANSMVATGLTANYHWQEITDFGITFTQSDTKETSIHIPTESTTGIIRIRLTVEDELGRRHSTDAELLLKDISTNVLYYNSDQGDWIGAGQTRFLTNETGQLTTSSWDKNKLTVHYSGTEHNHSVWWYLDLAAPEGNDLTPGLYQNATRAAFKPANGNGLDFSGSGRGCNTLTGSFEIFEIQFTEFTNEWNEQEFEVSTLAVDFTQYCEGGEPALRGKVRINSSHPM</sequence>
<feature type="chain" id="PRO_5045097908" description="SbsA Ig-like domain-containing protein" evidence="1">
    <location>
        <begin position="19"/>
        <end position="671"/>
    </location>
</feature>
<evidence type="ECO:0000256" key="1">
    <source>
        <dbReference type="SAM" id="SignalP"/>
    </source>
</evidence>
<dbReference type="PROSITE" id="PS51257">
    <property type="entry name" value="PROKAR_LIPOPROTEIN"/>
    <property type="match status" value="1"/>
</dbReference>
<dbReference type="EMBL" id="JAUHLI010000005">
    <property type="protein sequence ID" value="MEE2001007.1"/>
    <property type="molecule type" value="Genomic_DNA"/>
</dbReference>
<evidence type="ECO:0000313" key="3">
    <source>
        <dbReference type="Proteomes" id="UP001336314"/>
    </source>
</evidence>
<name>A0ABU7J3Q6_9GAMM</name>
<comment type="caution">
    <text evidence="2">The sequence shown here is derived from an EMBL/GenBank/DDBJ whole genome shotgun (WGS) entry which is preliminary data.</text>
</comment>
<dbReference type="Proteomes" id="UP001336314">
    <property type="component" value="Unassembled WGS sequence"/>
</dbReference>
<keyword evidence="3" id="KW-1185">Reference proteome</keyword>
<reference evidence="2 3" key="1">
    <citation type="submission" date="2023-07" db="EMBL/GenBank/DDBJ databases">
        <title>Alkalimonas sp., MEB108 novel, alkaliphilic bacterium isolated from Lonar Lake, India.</title>
        <authorList>
            <person name="Joshi A."/>
            <person name="Thite S."/>
        </authorList>
    </citation>
    <scope>NUCLEOTIDE SEQUENCE [LARGE SCALE GENOMIC DNA]</scope>
    <source>
        <strain evidence="2 3">MEB108</strain>
    </source>
</reference>
<organism evidence="2 3">
    <name type="scientific">Alkalimonas cellulosilytica</name>
    <dbReference type="NCBI Taxonomy" id="3058395"/>
    <lineage>
        <taxon>Bacteria</taxon>
        <taxon>Pseudomonadati</taxon>
        <taxon>Pseudomonadota</taxon>
        <taxon>Gammaproteobacteria</taxon>
        <taxon>Alkalimonas</taxon>
    </lineage>
</organism>
<proteinExistence type="predicted"/>
<keyword evidence="1" id="KW-0732">Signal</keyword>
<dbReference type="InterPro" id="IPR013783">
    <property type="entry name" value="Ig-like_fold"/>
</dbReference>
<evidence type="ECO:0008006" key="4">
    <source>
        <dbReference type="Google" id="ProtNLM"/>
    </source>
</evidence>
<dbReference type="Gene3D" id="2.60.40.10">
    <property type="entry name" value="Immunoglobulins"/>
    <property type="match status" value="1"/>
</dbReference>
<evidence type="ECO:0000313" key="2">
    <source>
        <dbReference type="EMBL" id="MEE2001007.1"/>
    </source>
</evidence>